<protein>
    <recommendedName>
        <fullName evidence="4">Portal protein</fullName>
    </recommendedName>
</protein>
<feature type="coiled-coil region" evidence="1">
    <location>
        <begin position="646"/>
        <end position="728"/>
    </location>
</feature>
<sequence>MSNVMDGQAAGNVASPGENVVDRWVKEIELYEQKASTWETKSKKILRRYKDERNQSEGQVAKYNILWSNIQTLLPALYSRNPKPDFQRRFLDADPVGRIACEVLERATSFTLDKEDFFLTARQCVTDRLLPGRGVVWIRYVPHFAEAETVALGTEIANEGLQIDDDAQANEGPNVPQTASSGEPIENVEYEEVDIDYVHWSDFGHVIARTWQEVPAVWRICYLTRKECVARFGEEIGRQIPLDYSPEDLKGQEVTEYQKKARIYEIWDKATKRVIWISKSFATRTLDERPDMLGLQNFFPCPRPIFPNLANDSIIPVPDYAMYQDQAQELDDLTARISLLTRAIRATGVYDASVPGLQQLLAGGYENRLVPVDAWAAFAEKGGLKGAFELLPIQDLAQTLLHLYEARDKVKEDLYEITSMADIIRGSTDAAETYGAQQIKANFASIRLEDMQAEVQRFARDVVVMVAEVLANQFDIKTLAEISGYPLMTAQEKQIAAAIQKLGGELPDDMKKPAIEPTWEEVDALLRNANMRHFRLDIETDSTLKMDQNQEKADRTQFLEAVGQFLQSASSAPPAMMPLLGEMLMFAVRAFPIGKTLEACFQETIDKLQAQAKQAAQQPPQPNSDQIKANTALQIAAGKQQGDAQAEQMRGEIEMAKLQQQAQNDERKAQLDAWVAQTEQRAQAEQDAQEQRLEAQRNAMEQHGQMVADRLRMEMEQQTERMKQAFSLMIAQLNNAAKIEVAEIGAQSTLDAAQASAAASATVGVN</sequence>
<evidence type="ECO:0000256" key="1">
    <source>
        <dbReference type="SAM" id="Coils"/>
    </source>
</evidence>
<organism evidence="2 3">
    <name type="scientific">Paraburkholderia fynbosensis</name>
    <dbReference type="NCBI Taxonomy" id="1200993"/>
    <lineage>
        <taxon>Bacteria</taxon>
        <taxon>Pseudomonadati</taxon>
        <taxon>Pseudomonadota</taxon>
        <taxon>Betaproteobacteria</taxon>
        <taxon>Burkholderiales</taxon>
        <taxon>Burkholderiaceae</taxon>
        <taxon>Paraburkholderia</taxon>
    </lineage>
</organism>
<dbReference type="Proteomes" id="UP000494252">
    <property type="component" value="Unassembled WGS sequence"/>
</dbReference>
<dbReference type="AlphaFoldDB" id="A0A6J5FKA0"/>
<keyword evidence="3" id="KW-1185">Reference proteome</keyword>
<gene>
    <name evidence="2" type="ORF">LMG27177_01164</name>
</gene>
<evidence type="ECO:0000313" key="3">
    <source>
        <dbReference type="Proteomes" id="UP000494252"/>
    </source>
</evidence>
<proteinExistence type="predicted"/>
<evidence type="ECO:0008006" key="4">
    <source>
        <dbReference type="Google" id="ProtNLM"/>
    </source>
</evidence>
<evidence type="ECO:0000313" key="2">
    <source>
        <dbReference type="EMBL" id="CAB3782093.1"/>
    </source>
</evidence>
<dbReference type="EMBL" id="CADIKI010000003">
    <property type="protein sequence ID" value="CAB3782093.1"/>
    <property type="molecule type" value="Genomic_DNA"/>
</dbReference>
<name>A0A6J5FKA0_9BURK</name>
<dbReference type="RefSeq" id="WP_175158510.1">
    <property type="nucleotide sequence ID" value="NZ_CADIKI010000003.1"/>
</dbReference>
<keyword evidence="1" id="KW-0175">Coiled coil</keyword>
<reference evidence="2 3" key="1">
    <citation type="submission" date="2020-04" db="EMBL/GenBank/DDBJ databases">
        <authorList>
            <person name="De Canck E."/>
        </authorList>
    </citation>
    <scope>NUCLEOTIDE SEQUENCE [LARGE SCALE GENOMIC DNA]</scope>
    <source>
        <strain evidence="2 3">LMG 27177</strain>
    </source>
</reference>
<accession>A0A6J5FKA0</accession>